<feature type="transmembrane region" description="Helical" evidence="1">
    <location>
        <begin position="107"/>
        <end position="126"/>
    </location>
</feature>
<evidence type="ECO:0000313" key="3">
    <source>
        <dbReference type="Proteomes" id="UP000231912"/>
    </source>
</evidence>
<feature type="transmembrane region" description="Helical" evidence="1">
    <location>
        <begin position="51"/>
        <end position="71"/>
    </location>
</feature>
<feature type="transmembrane region" description="Helical" evidence="1">
    <location>
        <begin position="78"/>
        <end position="101"/>
    </location>
</feature>
<name>A0A2M9Z915_9LEPT</name>
<dbReference type="EMBL" id="NPDT01000007">
    <property type="protein sequence ID" value="PJZ64921.1"/>
    <property type="molecule type" value="Genomic_DNA"/>
</dbReference>
<organism evidence="2 3">
    <name type="scientific">Leptospira wolffii</name>
    <dbReference type="NCBI Taxonomy" id="409998"/>
    <lineage>
        <taxon>Bacteria</taxon>
        <taxon>Pseudomonadati</taxon>
        <taxon>Spirochaetota</taxon>
        <taxon>Spirochaetia</taxon>
        <taxon>Leptospirales</taxon>
        <taxon>Leptospiraceae</taxon>
        <taxon>Leptospira</taxon>
    </lineage>
</organism>
<keyword evidence="1" id="KW-0472">Membrane</keyword>
<protein>
    <submittedName>
        <fullName evidence="2">Uncharacterized protein</fullName>
    </submittedName>
</protein>
<feature type="transmembrane region" description="Helical" evidence="1">
    <location>
        <begin position="138"/>
        <end position="157"/>
    </location>
</feature>
<accession>A0A2M9Z915</accession>
<dbReference type="AlphaFoldDB" id="A0A2M9Z915"/>
<evidence type="ECO:0000256" key="1">
    <source>
        <dbReference type="SAM" id="Phobius"/>
    </source>
</evidence>
<keyword evidence="1" id="KW-1133">Transmembrane helix</keyword>
<dbReference type="Proteomes" id="UP000231912">
    <property type="component" value="Unassembled WGS sequence"/>
</dbReference>
<evidence type="ECO:0000313" key="2">
    <source>
        <dbReference type="EMBL" id="PJZ64921.1"/>
    </source>
</evidence>
<gene>
    <name evidence="2" type="ORF">CH371_15580</name>
</gene>
<sequence>MTSLGKGLSIAYFIFRAIVASLFLTFLILVECFGGEFSVETFAQVVLRFKLLIWSLVLLLTSLFGIIYNIRLVQRKSFVFWGLSLVAYFNCLFFFVEILTFFEFFRYLIWLPIFEGFVLGISIFSVAKTDKSIGFNNVIYKSLIFLVLLLIIFASVFEKILAVIQDFGVVDEINVYEISGEWRFDDGTHMRLGLPFDNCNLPNLKFIQKHAPATLSLNWICLYKIEGVELTRCTESLSPDQIQGRIRVDNEVIPFEIPAESKSIYVDLHHVRVNGLNIHINERKHIDNEVFPTFGVKIMRRRERWRTTDSDIITCLD</sequence>
<reference evidence="2 3" key="1">
    <citation type="submission" date="2017-07" db="EMBL/GenBank/DDBJ databases">
        <title>Leptospira spp. isolated from tropical soils.</title>
        <authorList>
            <person name="Thibeaux R."/>
            <person name="Iraola G."/>
            <person name="Ferres I."/>
            <person name="Bierque E."/>
            <person name="Girault D."/>
            <person name="Soupe-Gilbert M.-E."/>
            <person name="Picardeau M."/>
            <person name="Goarant C."/>
        </authorList>
    </citation>
    <scope>NUCLEOTIDE SEQUENCE [LARGE SCALE GENOMIC DNA]</scope>
    <source>
        <strain evidence="2 3">FH2-C-A2</strain>
    </source>
</reference>
<dbReference type="RefSeq" id="WP_100759716.1">
    <property type="nucleotide sequence ID" value="NZ_NPDT01000007.1"/>
</dbReference>
<proteinExistence type="predicted"/>
<feature type="transmembrane region" description="Helical" evidence="1">
    <location>
        <begin position="12"/>
        <end position="31"/>
    </location>
</feature>
<comment type="caution">
    <text evidence="2">The sequence shown here is derived from an EMBL/GenBank/DDBJ whole genome shotgun (WGS) entry which is preliminary data.</text>
</comment>
<keyword evidence="1" id="KW-0812">Transmembrane</keyword>